<protein>
    <recommendedName>
        <fullName evidence="2">LTD domain-containing protein</fullName>
    </recommendedName>
</protein>
<dbReference type="PROSITE" id="PS51841">
    <property type="entry name" value="LTD"/>
    <property type="match status" value="1"/>
</dbReference>
<feature type="compositionally biased region" description="Pro residues" evidence="1">
    <location>
        <begin position="188"/>
        <end position="197"/>
    </location>
</feature>
<feature type="domain" description="LTD" evidence="2">
    <location>
        <begin position="6"/>
        <end position="127"/>
    </location>
</feature>
<accession>A0A7K0CPL2</accession>
<dbReference type="Pfam" id="PF13449">
    <property type="entry name" value="Phytase-like"/>
    <property type="match status" value="1"/>
</dbReference>
<dbReference type="AlphaFoldDB" id="A0A7K0CPL2"/>
<comment type="caution">
    <text evidence="3">The sequence shown here is derived from an EMBL/GenBank/DDBJ whole genome shotgun (WGS) entry which is preliminary data.</text>
</comment>
<sequence length="721" mass="74084">MGGAASALSGTAVAAGAPDVKITEWEYNGSEFVEFTNLGDAPADMTGWSFSDSGATPGDVSLSPAGTIAAGESFLLSEASADAFRTQWRLADTVKVVGGNTTNLGRADAINLYDASGTLQDTLTYGDESGRGPRTDTASAWPSSADVIGADDAAAWTRSTVGDAESSWASTGGYIGSPGMSRFSSAPGTPPGDPGTPPGGVDCQTEAPTGSGPAVPGGIAWPGGVAWTAADTECGFVTSASGQDVSGLDVDPADPATLWAVKNKNRIYKLHRDAAGLWVPATDNGWGTADPAATAGKATVFADGSGQPDTEGITTADGGLFVTTERDNANKNVALDSVLRFDPNASGPTLTPTDSWDLTADFAGVLSPGDSDDANLGFEGITYVPDEALAGRFRDESTGAAYDPADYPAHGGGVFFLALEKNGHIYAYVLGDDGTSHRLADIATGMPNIADTQWDADNNRLWAVADNSSAGSTVLLKLGASGAFVSDRIYDRPAGLADRNLEGFVLMPDSTCVAGQKQVIRSDDGNNEGHSLWVGTIDCDLGIDTVAPTVVVKDGVEQTYETISFELRDAGGVDKAVLNGTVTDLSDAAVTSFDGIVRGERGAVVGENTLDVYDVEGNVTSVTFTLVNPHLAASAPAVLSTDGKNRVKAGVVLAVDAGEWTPGAAFWYRWLADGKPIATGATYELTGHERGKRVTVEVTGTLDGFQDTVRESAAVTVALRG</sequence>
<name>A0A7K0CPL2_9ACTN</name>
<dbReference type="InterPro" id="IPR036415">
    <property type="entry name" value="Lamin_tail_dom_sf"/>
</dbReference>
<evidence type="ECO:0000313" key="3">
    <source>
        <dbReference type="EMBL" id="MQY15418.1"/>
    </source>
</evidence>
<dbReference type="EMBL" id="WEGJ01000033">
    <property type="protein sequence ID" value="MQY15418.1"/>
    <property type="molecule type" value="Genomic_DNA"/>
</dbReference>
<dbReference type="InterPro" id="IPR027372">
    <property type="entry name" value="Phytase-like_dom"/>
</dbReference>
<keyword evidence="4" id="KW-1185">Reference proteome</keyword>
<evidence type="ECO:0000256" key="1">
    <source>
        <dbReference type="SAM" id="MobiDB-lite"/>
    </source>
</evidence>
<evidence type="ECO:0000313" key="4">
    <source>
        <dbReference type="Proteomes" id="UP000466345"/>
    </source>
</evidence>
<dbReference type="InterPro" id="IPR001322">
    <property type="entry name" value="Lamin_tail_dom"/>
</dbReference>
<dbReference type="Pfam" id="PF00932">
    <property type="entry name" value="LTD"/>
    <property type="match status" value="1"/>
</dbReference>
<evidence type="ECO:0000259" key="2">
    <source>
        <dbReference type="PROSITE" id="PS51841"/>
    </source>
</evidence>
<dbReference type="Gene3D" id="2.60.40.2700">
    <property type="match status" value="1"/>
</dbReference>
<reference evidence="3 4" key="1">
    <citation type="submission" date="2019-10" db="EMBL/GenBank/DDBJ databases">
        <title>Streptomyces smaragdinus sp. nov. and Streptomyces fabii sp. nov., isolated from the gut of fungus growing-termite Macrotermes natalensis.</title>
        <authorList>
            <person name="Schwitalla J."/>
            <person name="Benndorf R."/>
            <person name="Martin K."/>
            <person name="De Beer W."/>
            <person name="Kaster A.-K."/>
            <person name="Vollmers J."/>
            <person name="Poulsen M."/>
            <person name="Beemelmanns C."/>
        </authorList>
    </citation>
    <scope>NUCLEOTIDE SEQUENCE [LARGE SCALE GENOMIC DNA]</scope>
    <source>
        <strain evidence="3 4">RB5</strain>
    </source>
</reference>
<feature type="region of interest" description="Disordered" evidence="1">
    <location>
        <begin position="178"/>
        <end position="217"/>
    </location>
</feature>
<dbReference type="SUPFAM" id="SSF74853">
    <property type="entry name" value="Lamin A/C globular tail domain"/>
    <property type="match status" value="1"/>
</dbReference>
<gene>
    <name evidence="3" type="ORF">SRB5_56000</name>
</gene>
<organism evidence="3 4">
    <name type="scientific">Streptomyces smaragdinus</name>
    <dbReference type="NCBI Taxonomy" id="2585196"/>
    <lineage>
        <taxon>Bacteria</taxon>
        <taxon>Bacillati</taxon>
        <taxon>Actinomycetota</taxon>
        <taxon>Actinomycetes</taxon>
        <taxon>Kitasatosporales</taxon>
        <taxon>Streptomycetaceae</taxon>
        <taxon>Streptomyces</taxon>
    </lineage>
</organism>
<dbReference type="Proteomes" id="UP000466345">
    <property type="component" value="Unassembled WGS sequence"/>
</dbReference>
<proteinExistence type="predicted"/>